<reference evidence="3" key="1">
    <citation type="submission" date="2023-07" db="EMBL/GenBank/DDBJ databases">
        <title>30 novel species of actinomycetes from the DSMZ collection.</title>
        <authorList>
            <person name="Nouioui I."/>
        </authorList>
    </citation>
    <scope>NUCLEOTIDE SEQUENCE [LARGE SCALE GENOMIC DNA]</scope>
    <source>
        <strain evidence="3">DSM 44743</strain>
    </source>
</reference>
<keyword evidence="3" id="KW-1185">Reference proteome</keyword>
<evidence type="ECO:0000256" key="1">
    <source>
        <dbReference type="SAM" id="MobiDB-lite"/>
    </source>
</evidence>
<dbReference type="Proteomes" id="UP001183390">
    <property type="component" value="Unassembled WGS sequence"/>
</dbReference>
<dbReference type="RefSeq" id="WP_311509713.1">
    <property type="nucleotide sequence ID" value="NZ_JAVREP010000001.1"/>
</dbReference>
<organism evidence="2 3">
    <name type="scientific">Nocardiopsis lambiniae</name>
    <dbReference type="NCBI Taxonomy" id="3075539"/>
    <lineage>
        <taxon>Bacteria</taxon>
        <taxon>Bacillati</taxon>
        <taxon>Actinomycetota</taxon>
        <taxon>Actinomycetes</taxon>
        <taxon>Streptosporangiales</taxon>
        <taxon>Nocardiopsidaceae</taxon>
        <taxon>Nocardiopsis</taxon>
    </lineage>
</organism>
<dbReference type="SUPFAM" id="SSF101386">
    <property type="entry name" value="all-alpha NTP pyrophosphatases"/>
    <property type="match status" value="1"/>
</dbReference>
<accession>A0ABU2M2X2</accession>
<evidence type="ECO:0000313" key="2">
    <source>
        <dbReference type="EMBL" id="MDT0326934.1"/>
    </source>
</evidence>
<evidence type="ECO:0000313" key="3">
    <source>
        <dbReference type="Proteomes" id="UP001183390"/>
    </source>
</evidence>
<feature type="region of interest" description="Disordered" evidence="1">
    <location>
        <begin position="97"/>
        <end position="122"/>
    </location>
</feature>
<comment type="caution">
    <text evidence="2">The sequence shown here is derived from an EMBL/GenBank/DDBJ whole genome shotgun (WGS) entry which is preliminary data.</text>
</comment>
<dbReference type="EMBL" id="JAVREP010000001">
    <property type="protein sequence ID" value="MDT0326934.1"/>
    <property type="molecule type" value="Genomic_DNA"/>
</dbReference>
<feature type="compositionally biased region" description="Basic and acidic residues" evidence="1">
    <location>
        <begin position="112"/>
        <end position="122"/>
    </location>
</feature>
<sequence>MDFRTLTARVGAVADRYAERHGIERDSAWFMLKLHEEVGELTEAFLAMSGGTRTKGRTPEEMAAGFRSELADVFCQLLLLADHHDVDLLAEVDAKWSSRLRESPDGPDGPDGTDRPDGPGED</sequence>
<name>A0ABU2M2X2_9ACTN</name>
<protein>
    <submittedName>
        <fullName evidence="2">Pyrophosphatase</fullName>
    </submittedName>
</protein>
<gene>
    <name evidence="2" type="ORF">RM479_00720</name>
</gene>
<dbReference type="Gene3D" id="1.10.287.1080">
    <property type="entry name" value="MazG-like"/>
    <property type="match status" value="1"/>
</dbReference>
<proteinExistence type="predicted"/>
<dbReference type="CDD" id="cd11538">
    <property type="entry name" value="NTP-PPase_u1"/>
    <property type="match status" value="1"/>
</dbReference>